<evidence type="ECO:0000313" key="3">
    <source>
        <dbReference type="Proteomes" id="UP000315353"/>
    </source>
</evidence>
<sequence>MADFPRLVWLNNCHKAPTKHAANKPAPKRAHTICGAAGNATAVATKTMGLMVGLANMKESAAAGGTPLLIKDFATGTVEHSHPGTRAPAPARPGIKAARGSLHMRRNAVSGTKSAIPAERVTPRTRKGAA</sequence>
<accession>A0AB73B5I0</accession>
<organism evidence="2 3">
    <name type="scientific">Corynebacterium flavescens</name>
    <dbReference type="NCBI Taxonomy" id="28028"/>
    <lineage>
        <taxon>Bacteria</taxon>
        <taxon>Bacillati</taxon>
        <taxon>Actinomycetota</taxon>
        <taxon>Actinomycetes</taxon>
        <taxon>Mycobacteriales</taxon>
        <taxon>Corynebacteriaceae</taxon>
        <taxon>Corynebacterium</taxon>
    </lineage>
</organism>
<proteinExistence type="predicted"/>
<dbReference type="Proteomes" id="UP000315353">
    <property type="component" value="Unassembled WGS sequence"/>
</dbReference>
<feature type="region of interest" description="Disordered" evidence="1">
    <location>
        <begin position="105"/>
        <end position="130"/>
    </location>
</feature>
<dbReference type="EMBL" id="BJNB01000003">
    <property type="protein sequence ID" value="GEB96882.1"/>
    <property type="molecule type" value="Genomic_DNA"/>
</dbReference>
<evidence type="ECO:0000256" key="1">
    <source>
        <dbReference type="SAM" id="MobiDB-lite"/>
    </source>
</evidence>
<dbReference type="AlphaFoldDB" id="A0AB73B5I0"/>
<gene>
    <name evidence="2" type="ORF">CFL01nite_03770</name>
</gene>
<name>A0AB73B5I0_CORFL</name>
<comment type="caution">
    <text evidence="2">The sequence shown here is derived from an EMBL/GenBank/DDBJ whole genome shotgun (WGS) entry which is preliminary data.</text>
</comment>
<evidence type="ECO:0008006" key="4">
    <source>
        <dbReference type="Google" id="ProtNLM"/>
    </source>
</evidence>
<protein>
    <recommendedName>
        <fullName evidence="4">Transposase</fullName>
    </recommendedName>
</protein>
<reference evidence="2 3" key="1">
    <citation type="submission" date="2019-06" db="EMBL/GenBank/DDBJ databases">
        <title>Whole genome shotgun sequence of Corynebacterium flavescens NBRC 14136.</title>
        <authorList>
            <person name="Hosoyama A."/>
            <person name="Uohara A."/>
            <person name="Ohji S."/>
            <person name="Ichikawa N."/>
        </authorList>
    </citation>
    <scope>NUCLEOTIDE SEQUENCE [LARGE SCALE GENOMIC DNA]</scope>
    <source>
        <strain evidence="2 3">NBRC 14136</strain>
    </source>
</reference>
<evidence type="ECO:0000313" key="2">
    <source>
        <dbReference type="EMBL" id="GEB96882.1"/>
    </source>
</evidence>